<evidence type="ECO:0000256" key="1">
    <source>
        <dbReference type="SAM" id="MobiDB-lite"/>
    </source>
</evidence>
<dbReference type="OrthoDB" id="6261373at2759"/>
<organism evidence="2 3">
    <name type="scientific">Opisthorchis felineus</name>
    <dbReference type="NCBI Taxonomy" id="147828"/>
    <lineage>
        <taxon>Eukaryota</taxon>
        <taxon>Metazoa</taxon>
        <taxon>Spiralia</taxon>
        <taxon>Lophotrochozoa</taxon>
        <taxon>Platyhelminthes</taxon>
        <taxon>Trematoda</taxon>
        <taxon>Digenea</taxon>
        <taxon>Opisthorchiida</taxon>
        <taxon>Opisthorchiata</taxon>
        <taxon>Opisthorchiidae</taxon>
        <taxon>Opisthorchis</taxon>
    </lineage>
</organism>
<accession>A0A4S2M0R8</accession>
<feature type="region of interest" description="Disordered" evidence="1">
    <location>
        <begin position="19"/>
        <end position="62"/>
    </location>
</feature>
<feature type="compositionally biased region" description="Polar residues" evidence="1">
    <location>
        <begin position="719"/>
        <end position="738"/>
    </location>
</feature>
<proteinExistence type="predicted"/>
<feature type="region of interest" description="Disordered" evidence="1">
    <location>
        <begin position="84"/>
        <end position="104"/>
    </location>
</feature>
<feature type="region of interest" description="Disordered" evidence="1">
    <location>
        <begin position="714"/>
        <end position="738"/>
    </location>
</feature>
<evidence type="ECO:0000313" key="3">
    <source>
        <dbReference type="Proteomes" id="UP000308267"/>
    </source>
</evidence>
<dbReference type="AlphaFoldDB" id="A0A4S2M0R8"/>
<name>A0A4S2M0R8_OPIFE</name>
<sequence>MKLAEAGLVEIFKMPAVPTEERKASSPSFRVPLKSKSRNSSHTREQSLGVRQHKVAEEHANKESRHLNRFSLLLESLRRRSKSADVRNDCDMHSSGNRTEPSFLQPLLVPPMTSGKQEVQISAIKLTTCCYDQYRQHLNARRGCTTASACRPYSKKSEYCSRPLSAVGGYNNGNLTTLSPLASCRARITSHRRPSSFHPTSCVSDHHNPYLYQNVTLLSNACTNRNDEKRRWSQVNPGRDRTSSLMSSSLYECPPSLAPNPCPAVQFISEAECINPPPPACCFSSSQLPVCMRKTRTLSPDALPQQIVGGLENTTSVMTKIDGNFKPMLIPSSQSMCSQLTHTCNSTDYGHTHSVSSHMACVTTFSELDRSFEIRVLKRLQPSSTSSDICQVTACHFAPKLCSAVVQPYREAQKNSLPTVSAPRPASTLITSDAEFEFTGKTHPFMNGLRLEGAKTGDLRRNCVSQQMNCEATLIRQLSEPVDHMSLECQRTGANNGAPVLKAYATSGSRTTNDRSLLSGHKQVSHRTNRYTRQANRTECGSIPIGLTKGVPNSDDATVRLFDTAEHPSIAQQQSCSDFSSRPLRRCERPERQKHILLSGIRNSWSSVGATELISARIPEEIVSDTKSSSPSHLHSTAPLGNVGLPPPMNFAVGPKLRSQPKVTLPSLNKFHQAPTVDRSMAVTNVYSHTLADAQALSERCCLPVAAPVLRPPRPPLRTTSLVRGTQSREASFSDSNGIHSEPNAVSMDFGCKRSSFAESEPPPRSCSVVTGTVDLIDKLVDIEVEQAVCNKETMWWLRLLPYKPSNLPNNLADRLRQRDSLILSRASPSTVLSNSSLPTSLPQYFIPTTQAKTSRSPNLMSQSMFEQRDPADRFSFTAEPSCEQNAIKTQTRKNRPRFPVRPSSLYTEKADPTNIMMSTSTQFVSDGGSGGGNTPQNSLQEPSKSFTPTQCPTETELPSAAFKSAAHNRPQDSRFPVETGQTDSPLLGQYCRLLILCSSNPSAPTNSGDFPTPSGETAVTPI</sequence>
<dbReference type="EMBL" id="SJOL01005976">
    <property type="protein sequence ID" value="TGZ69556.1"/>
    <property type="molecule type" value="Genomic_DNA"/>
</dbReference>
<evidence type="ECO:0000313" key="2">
    <source>
        <dbReference type="EMBL" id="TGZ69556.1"/>
    </source>
</evidence>
<keyword evidence="3" id="KW-1185">Reference proteome</keyword>
<reference evidence="2 3" key="1">
    <citation type="journal article" date="2019" name="BMC Genomics">
        <title>New insights from Opisthorchis felineus genome: update on genomics of the epidemiologically important liver flukes.</title>
        <authorList>
            <person name="Ershov N.I."/>
            <person name="Mordvinov V.A."/>
            <person name="Prokhortchouk E.B."/>
            <person name="Pakharukova M.Y."/>
            <person name="Gunbin K.V."/>
            <person name="Ustyantsev K."/>
            <person name="Genaev M.A."/>
            <person name="Blinov A.G."/>
            <person name="Mazur A."/>
            <person name="Boulygina E."/>
            <person name="Tsygankova S."/>
            <person name="Khrameeva E."/>
            <person name="Chekanov N."/>
            <person name="Fan G."/>
            <person name="Xiao A."/>
            <person name="Zhang H."/>
            <person name="Xu X."/>
            <person name="Yang H."/>
            <person name="Solovyev V."/>
            <person name="Lee S.M."/>
            <person name="Liu X."/>
            <person name="Afonnikov D.A."/>
            <person name="Skryabin K.G."/>
        </authorList>
    </citation>
    <scope>NUCLEOTIDE SEQUENCE [LARGE SCALE GENOMIC DNA]</scope>
    <source>
        <strain evidence="2">AK-0245</strain>
        <tissue evidence="2">Whole organism</tissue>
    </source>
</reference>
<feature type="compositionally biased region" description="Polar residues" evidence="1">
    <location>
        <begin position="935"/>
        <end position="954"/>
    </location>
</feature>
<feature type="region of interest" description="Disordered" evidence="1">
    <location>
        <begin position="964"/>
        <end position="983"/>
    </location>
</feature>
<protein>
    <submittedName>
        <fullName evidence="2">Uncharacterized protein</fullName>
    </submittedName>
</protein>
<gene>
    <name evidence="2" type="ORF">CRM22_003685</name>
</gene>
<feature type="region of interest" description="Disordered" evidence="1">
    <location>
        <begin position="1003"/>
        <end position="1023"/>
    </location>
</feature>
<feature type="region of interest" description="Disordered" evidence="1">
    <location>
        <begin position="921"/>
        <end position="956"/>
    </location>
</feature>
<dbReference type="Proteomes" id="UP000308267">
    <property type="component" value="Unassembled WGS sequence"/>
</dbReference>
<comment type="caution">
    <text evidence="2">The sequence shown here is derived from an EMBL/GenBank/DDBJ whole genome shotgun (WGS) entry which is preliminary data.</text>
</comment>
<feature type="region of interest" description="Disordered" evidence="1">
    <location>
        <begin position="884"/>
        <end position="906"/>
    </location>
</feature>